<dbReference type="PaxDb" id="2903-EOD23356"/>
<dbReference type="KEGG" id="ehx:EMIHUDRAFT_254980"/>
<name>A0A0D3JIM1_EMIH1</name>
<dbReference type="PANTHER" id="PTHR13800">
    <property type="entry name" value="TRANSIENT RECEPTOR POTENTIAL CATION CHANNEL, SUBFAMILY M, MEMBER 6"/>
    <property type="match status" value="1"/>
</dbReference>
<dbReference type="PANTHER" id="PTHR13800:SF1">
    <property type="entry name" value="TRANSIENT RECEPTOR POTENTIAL CATION CHANNEL TRPM"/>
    <property type="match status" value="1"/>
</dbReference>
<dbReference type="Proteomes" id="UP000013827">
    <property type="component" value="Unassembled WGS sequence"/>
</dbReference>
<accession>A0A0D3JIM1</accession>
<organism evidence="2 3">
    <name type="scientific">Emiliania huxleyi (strain CCMP1516)</name>
    <dbReference type="NCBI Taxonomy" id="280463"/>
    <lineage>
        <taxon>Eukaryota</taxon>
        <taxon>Haptista</taxon>
        <taxon>Haptophyta</taxon>
        <taxon>Prymnesiophyceae</taxon>
        <taxon>Isochrysidales</taxon>
        <taxon>Noelaerhabdaceae</taxon>
        <taxon>Emiliania</taxon>
    </lineage>
</organism>
<reference evidence="3" key="1">
    <citation type="journal article" date="2013" name="Nature">
        <title>Pan genome of the phytoplankton Emiliania underpins its global distribution.</title>
        <authorList>
            <person name="Read B.A."/>
            <person name="Kegel J."/>
            <person name="Klute M.J."/>
            <person name="Kuo A."/>
            <person name="Lefebvre S.C."/>
            <person name="Maumus F."/>
            <person name="Mayer C."/>
            <person name="Miller J."/>
            <person name="Monier A."/>
            <person name="Salamov A."/>
            <person name="Young J."/>
            <person name="Aguilar M."/>
            <person name="Claverie J.M."/>
            <person name="Frickenhaus S."/>
            <person name="Gonzalez K."/>
            <person name="Herman E.K."/>
            <person name="Lin Y.C."/>
            <person name="Napier J."/>
            <person name="Ogata H."/>
            <person name="Sarno A.F."/>
            <person name="Shmutz J."/>
            <person name="Schroeder D."/>
            <person name="de Vargas C."/>
            <person name="Verret F."/>
            <person name="von Dassow P."/>
            <person name="Valentin K."/>
            <person name="Van de Peer Y."/>
            <person name="Wheeler G."/>
            <person name="Dacks J.B."/>
            <person name="Delwiche C.F."/>
            <person name="Dyhrman S.T."/>
            <person name="Glockner G."/>
            <person name="John U."/>
            <person name="Richards T."/>
            <person name="Worden A.Z."/>
            <person name="Zhang X."/>
            <person name="Grigoriev I.V."/>
            <person name="Allen A.E."/>
            <person name="Bidle K."/>
            <person name="Borodovsky M."/>
            <person name="Bowler C."/>
            <person name="Brownlee C."/>
            <person name="Cock J.M."/>
            <person name="Elias M."/>
            <person name="Gladyshev V.N."/>
            <person name="Groth M."/>
            <person name="Guda C."/>
            <person name="Hadaegh A."/>
            <person name="Iglesias-Rodriguez M.D."/>
            <person name="Jenkins J."/>
            <person name="Jones B.M."/>
            <person name="Lawson T."/>
            <person name="Leese F."/>
            <person name="Lindquist E."/>
            <person name="Lobanov A."/>
            <person name="Lomsadze A."/>
            <person name="Malik S.B."/>
            <person name="Marsh M.E."/>
            <person name="Mackinder L."/>
            <person name="Mock T."/>
            <person name="Mueller-Roeber B."/>
            <person name="Pagarete A."/>
            <person name="Parker M."/>
            <person name="Probert I."/>
            <person name="Quesneville H."/>
            <person name="Raines C."/>
            <person name="Rensing S.A."/>
            <person name="Riano-Pachon D.M."/>
            <person name="Richier S."/>
            <person name="Rokitta S."/>
            <person name="Shiraiwa Y."/>
            <person name="Soanes D.M."/>
            <person name="van der Giezen M."/>
            <person name="Wahlund T.M."/>
            <person name="Williams B."/>
            <person name="Wilson W."/>
            <person name="Wolfe G."/>
            <person name="Wurch L.L."/>
        </authorList>
    </citation>
    <scope>NUCLEOTIDE SEQUENCE</scope>
</reference>
<dbReference type="EnsemblProtists" id="EOD23356">
    <property type="protein sequence ID" value="EOD23356"/>
    <property type="gene ID" value="EMIHUDRAFT_254980"/>
</dbReference>
<dbReference type="eggNOG" id="KOG3614">
    <property type="taxonomic scope" value="Eukaryota"/>
</dbReference>
<evidence type="ECO:0000259" key="1">
    <source>
        <dbReference type="Pfam" id="PF18139"/>
    </source>
</evidence>
<dbReference type="RefSeq" id="XP_005775785.1">
    <property type="nucleotide sequence ID" value="XM_005775728.1"/>
</dbReference>
<dbReference type="InterPro" id="IPR041491">
    <property type="entry name" value="TRPM_SLOG"/>
</dbReference>
<sequence length="426" mass="46209">MRRRKEARKLPFSKVGTLRFPSSKRMPARWVKIDLNTRSAERQAMVDRLASLSSEQISNLSRRFYPRFSAQELREKLAHLTAMPPAQSSPDGQLLGKALKIAATSALRELVCGEQSIWQLPPPSALISVTGGAGSLNMTDKQKLVFRRGLLSAARTTNAWIMTGGTNAGVMEMVGRMLQESSVEVPCIGVTSWGVVADKEEMAKKANGRVLDYNGKTKLGAKFEAAEQRVALDPNHSHFVLVDTGAEGSSAFGKEIALRSMFETCICTTSFGVDEEGSPLPTPPMVLLVVGGGPNTLETVKACLEQERPVVVFVDSGGAAKHMRDCWDNRLLRRRGDEAARADEELCKSFGLSLPSEWTPARYMSVLNEVCVLGEKPRGAMHVPQLTFFSTSDDVSAGNDLTAHPGVSGYTISIAHNDTAPRCATG</sequence>
<dbReference type="GO" id="GO:0005261">
    <property type="term" value="F:monoatomic cation channel activity"/>
    <property type="evidence" value="ECO:0007669"/>
    <property type="project" value="TreeGrafter"/>
</dbReference>
<evidence type="ECO:0000313" key="2">
    <source>
        <dbReference type="EnsemblProtists" id="EOD23356"/>
    </source>
</evidence>
<dbReference type="Pfam" id="PF18139">
    <property type="entry name" value="LSDAT_euk"/>
    <property type="match status" value="1"/>
</dbReference>
<proteinExistence type="predicted"/>
<reference evidence="2" key="2">
    <citation type="submission" date="2024-10" db="UniProtKB">
        <authorList>
            <consortium name="EnsemblProtists"/>
        </authorList>
    </citation>
    <scope>IDENTIFICATION</scope>
</reference>
<dbReference type="STRING" id="2903.R1EK60"/>
<dbReference type="GO" id="GO:0005886">
    <property type="term" value="C:plasma membrane"/>
    <property type="evidence" value="ECO:0007669"/>
    <property type="project" value="TreeGrafter"/>
</dbReference>
<dbReference type="AlphaFoldDB" id="A0A0D3JIM1"/>
<dbReference type="InterPro" id="IPR050927">
    <property type="entry name" value="TRPM"/>
</dbReference>
<dbReference type="GO" id="GO:0030001">
    <property type="term" value="P:metal ion transport"/>
    <property type="evidence" value="ECO:0007669"/>
    <property type="project" value="TreeGrafter"/>
</dbReference>
<keyword evidence="3" id="KW-1185">Reference proteome</keyword>
<dbReference type="HOGENOM" id="CLU_644702_0_0_1"/>
<feature type="domain" description="TRPM SLOG" evidence="1">
    <location>
        <begin position="114"/>
        <end position="321"/>
    </location>
</feature>
<evidence type="ECO:0000313" key="3">
    <source>
        <dbReference type="Proteomes" id="UP000013827"/>
    </source>
</evidence>
<dbReference type="GeneID" id="17268904"/>
<protein>
    <recommendedName>
        <fullName evidence="1">TRPM SLOG domain-containing protein</fullName>
    </recommendedName>
</protein>